<feature type="transmembrane region" description="Helical" evidence="1">
    <location>
        <begin position="20"/>
        <end position="43"/>
    </location>
</feature>
<dbReference type="Proteomes" id="UP000770717">
    <property type="component" value="Unassembled WGS sequence"/>
</dbReference>
<gene>
    <name evidence="2" type="ORF">GDO78_010685</name>
</gene>
<protein>
    <submittedName>
        <fullName evidence="2">Uncharacterized protein</fullName>
    </submittedName>
</protein>
<accession>A0A8J6F6F1</accession>
<keyword evidence="1" id="KW-1133">Transmembrane helix</keyword>
<evidence type="ECO:0000256" key="1">
    <source>
        <dbReference type="SAM" id="Phobius"/>
    </source>
</evidence>
<dbReference type="AlphaFoldDB" id="A0A8J6F6F1"/>
<proteinExistence type="predicted"/>
<sequence>MSDLVTSVLSPNGICGFSNVSVQHCTVTYLYFWFMSCYSYLAVTKFGECMRSYVYIQCTYIKMKSTHAIHTNWRITCTIKN</sequence>
<reference evidence="2" key="1">
    <citation type="thesis" date="2020" institute="ProQuest LLC" country="789 East Eisenhower Parkway, Ann Arbor, MI, USA">
        <title>Comparative Genomics and Chromosome Evolution.</title>
        <authorList>
            <person name="Mudd A.B."/>
        </authorList>
    </citation>
    <scope>NUCLEOTIDE SEQUENCE</scope>
    <source>
        <strain evidence="2">HN-11 Male</strain>
        <tissue evidence="2">Kidney and liver</tissue>
    </source>
</reference>
<keyword evidence="1" id="KW-0472">Membrane</keyword>
<keyword evidence="3" id="KW-1185">Reference proteome</keyword>
<evidence type="ECO:0000313" key="2">
    <source>
        <dbReference type="EMBL" id="KAG9481573.1"/>
    </source>
</evidence>
<dbReference type="EMBL" id="WNTK01000006">
    <property type="protein sequence ID" value="KAG9481573.1"/>
    <property type="molecule type" value="Genomic_DNA"/>
</dbReference>
<keyword evidence="1" id="KW-0812">Transmembrane</keyword>
<name>A0A8J6F6F1_ELECQ</name>
<evidence type="ECO:0000313" key="3">
    <source>
        <dbReference type="Proteomes" id="UP000770717"/>
    </source>
</evidence>
<organism evidence="2 3">
    <name type="scientific">Eleutherodactylus coqui</name>
    <name type="common">Puerto Rican coqui</name>
    <dbReference type="NCBI Taxonomy" id="57060"/>
    <lineage>
        <taxon>Eukaryota</taxon>
        <taxon>Metazoa</taxon>
        <taxon>Chordata</taxon>
        <taxon>Craniata</taxon>
        <taxon>Vertebrata</taxon>
        <taxon>Euteleostomi</taxon>
        <taxon>Amphibia</taxon>
        <taxon>Batrachia</taxon>
        <taxon>Anura</taxon>
        <taxon>Neobatrachia</taxon>
        <taxon>Hyloidea</taxon>
        <taxon>Eleutherodactylidae</taxon>
        <taxon>Eleutherodactylinae</taxon>
        <taxon>Eleutherodactylus</taxon>
        <taxon>Eleutherodactylus</taxon>
    </lineage>
</organism>
<comment type="caution">
    <text evidence="2">The sequence shown here is derived from an EMBL/GenBank/DDBJ whole genome shotgun (WGS) entry which is preliminary data.</text>
</comment>